<evidence type="ECO:0000313" key="2">
    <source>
        <dbReference type="EMBL" id="PTL37614.1"/>
    </source>
</evidence>
<dbReference type="Proteomes" id="UP000240509">
    <property type="component" value="Unassembled WGS sequence"/>
</dbReference>
<dbReference type="AlphaFoldDB" id="A0A2T4U2J7"/>
<keyword evidence="3" id="KW-1185">Reference proteome</keyword>
<comment type="caution">
    <text evidence="2">The sequence shown here is derived from an EMBL/GenBank/DDBJ whole genome shotgun (WGS) entry which is preliminary data.</text>
</comment>
<protein>
    <submittedName>
        <fullName evidence="2">Uncharacterized protein</fullName>
    </submittedName>
</protein>
<feature type="region of interest" description="Disordered" evidence="1">
    <location>
        <begin position="1"/>
        <end position="35"/>
    </location>
</feature>
<dbReference type="EMBL" id="PZJJ01000041">
    <property type="protein sequence ID" value="PTL37614.1"/>
    <property type="molecule type" value="Genomic_DNA"/>
</dbReference>
<name>A0A2T4U2J7_9BACI</name>
<reference evidence="2 3" key="1">
    <citation type="submission" date="2018-03" db="EMBL/GenBank/DDBJ databases">
        <title>Alkalicoccus saliphilus sp. nov., isolated from a mineral pool.</title>
        <authorList>
            <person name="Zhao B."/>
        </authorList>
    </citation>
    <scope>NUCLEOTIDE SEQUENCE [LARGE SCALE GENOMIC DNA]</scope>
    <source>
        <strain evidence="2 3">6AG</strain>
    </source>
</reference>
<evidence type="ECO:0000256" key="1">
    <source>
        <dbReference type="SAM" id="MobiDB-lite"/>
    </source>
</evidence>
<feature type="compositionally biased region" description="Basic and acidic residues" evidence="1">
    <location>
        <begin position="1"/>
        <end position="11"/>
    </location>
</feature>
<gene>
    <name evidence="2" type="ORF">C6Y45_15685</name>
</gene>
<accession>A0A2T4U2J7</accession>
<sequence length="91" mass="10317">MLRGEIGRAEDPFLPNSGRKKLAEAGPPGKRPEEAKAGNCIGMYKKHFINSLKFPVNEVFYGEFVYAWNWESSCRASCTKNVQGSFTIFYF</sequence>
<proteinExistence type="predicted"/>
<organism evidence="2 3">
    <name type="scientific">Alkalicoccus saliphilus</name>
    <dbReference type="NCBI Taxonomy" id="200989"/>
    <lineage>
        <taxon>Bacteria</taxon>
        <taxon>Bacillati</taxon>
        <taxon>Bacillota</taxon>
        <taxon>Bacilli</taxon>
        <taxon>Bacillales</taxon>
        <taxon>Bacillaceae</taxon>
        <taxon>Alkalicoccus</taxon>
    </lineage>
</organism>
<evidence type="ECO:0000313" key="3">
    <source>
        <dbReference type="Proteomes" id="UP000240509"/>
    </source>
</evidence>